<reference evidence="1 2" key="1">
    <citation type="submission" date="2018-04" db="EMBL/GenBank/DDBJ databases">
        <title>Altererythrobacter sp. HME9302 genome sequencing and assembly.</title>
        <authorList>
            <person name="Kang H."/>
            <person name="Kim H."/>
            <person name="Joh K."/>
        </authorList>
    </citation>
    <scope>NUCLEOTIDE SEQUENCE [LARGE SCALE GENOMIC DNA]</scope>
    <source>
        <strain evidence="1 2">HME9302</strain>
    </source>
</reference>
<proteinExistence type="predicted"/>
<dbReference type="RefSeq" id="WP_268243471.1">
    <property type="nucleotide sequence ID" value="NZ_QBKA01000002.1"/>
</dbReference>
<protein>
    <submittedName>
        <fullName evidence="1">Uncharacterized protein</fullName>
    </submittedName>
</protein>
<dbReference type="Proteomes" id="UP000253727">
    <property type="component" value="Unassembled WGS sequence"/>
</dbReference>
<comment type="caution">
    <text evidence="1">The sequence shown here is derived from an EMBL/GenBank/DDBJ whole genome shotgun (WGS) entry which is preliminary data.</text>
</comment>
<evidence type="ECO:0000313" key="2">
    <source>
        <dbReference type="Proteomes" id="UP000253727"/>
    </source>
</evidence>
<organism evidence="1 2">
    <name type="scientific">Alteripontixanthobacter maritimus</name>
    <dbReference type="NCBI Taxonomy" id="2161824"/>
    <lineage>
        <taxon>Bacteria</taxon>
        <taxon>Pseudomonadati</taxon>
        <taxon>Pseudomonadota</taxon>
        <taxon>Alphaproteobacteria</taxon>
        <taxon>Sphingomonadales</taxon>
        <taxon>Erythrobacteraceae</taxon>
        <taxon>Alteripontixanthobacter</taxon>
    </lineage>
</organism>
<keyword evidence="2" id="KW-1185">Reference proteome</keyword>
<dbReference type="EMBL" id="QBKA01000002">
    <property type="protein sequence ID" value="RDC59511.1"/>
    <property type="molecule type" value="Genomic_DNA"/>
</dbReference>
<sequence>MTAFSNRITAAVGSLAISAVLLATAILPATQSVANSGMIA</sequence>
<dbReference type="AlphaFoldDB" id="A0A369Q3P7"/>
<accession>A0A369Q3P7</accession>
<evidence type="ECO:0000313" key="1">
    <source>
        <dbReference type="EMBL" id="RDC59511.1"/>
    </source>
</evidence>
<gene>
    <name evidence="1" type="ORF">HME9302_00701</name>
</gene>
<name>A0A369Q3P7_9SPHN</name>